<sequence length="170" mass="19340">MKENLKMTFAKDLEALVIPWNKSPQCDSEKAQDYYWLPILDLSEGRAKVGITPEGVWGIAKDGCIRILSDERSYVFLLPILEKSPQAAFSLIAEGFINIGLSREYLDLFPFEGVILAALKSNSEYWSSMGLQWVGLFVRTPELQVSLEVLSREGATQEVRHRARKLARYR</sequence>
<dbReference type="Proteomes" id="UP000542111">
    <property type="component" value="Unassembled WGS sequence"/>
</dbReference>
<protein>
    <submittedName>
        <fullName evidence="1">Uncharacterized protein</fullName>
    </submittedName>
</protein>
<comment type="caution">
    <text evidence="1">The sequence shown here is derived from an EMBL/GenBank/DDBJ whole genome shotgun (WGS) entry which is preliminary data.</text>
</comment>
<proteinExistence type="predicted"/>
<name>A0A7Y1QLL5_9PSED</name>
<dbReference type="AlphaFoldDB" id="A0A7Y1QLL5"/>
<gene>
    <name evidence="1" type="ORF">HBO33_12125</name>
</gene>
<dbReference type="EMBL" id="JAAQYP010000015">
    <property type="protein sequence ID" value="NNA95914.1"/>
    <property type="molecule type" value="Genomic_DNA"/>
</dbReference>
<accession>A0A7Y1QLL5</accession>
<evidence type="ECO:0000313" key="1">
    <source>
        <dbReference type="EMBL" id="NNA95914.1"/>
    </source>
</evidence>
<evidence type="ECO:0000313" key="2">
    <source>
        <dbReference type="Proteomes" id="UP000542111"/>
    </source>
</evidence>
<organism evidence="1 2">
    <name type="scientific">Pseudomonas gessardii</name>
    <dbReference type="NCBI Taxonomy" id="78544"/>
    <lineage>
        <taxon>Bacteria</taxon>
        <taxon>Pseudomonadati</taxon>
        <taxon>Pseudomonadota</taxon>
        <taxon>Gammaproteobacteria</taxon>
        <taxon>Pseudomonadales</taxon>
        <taxon>Pseudomonadaceae</taxon>
        <taxon>Pseudomonas</taxon>
    </lineage>
</organism>
<reference evidence="1 2" key="1">
    <citation type="journal article" date="2020" name="Front. Microbiol.">
        <title>Genetic Organization of the aprX-lipA2 Operon Affects the Proteolytic Potential of Pseudomonas Species in Milk.</title>
        <authorList>
            <person name="Maier C."/>
            <person name="Huptas C."/>
            <person name="von Neubeck M."/>
            <person name="Scherer S."/>
            <person name="Wenning M."/>
            <person name="Lucking G."/>
        </authorList>
    </citation>
    <scope>NUCLEOTIDE SEQUENCE [LARGE SCALE GENOMIC DNA]</scope>
    <source>
        <strain evidence="1 2">G4779</strain>
    </source>
</reference>
<dbReference type="RefSeq" id="WP_169897787.1">
    <property type="nucleotide sequence ID" value="NZ_JAAQYP010000015.1"/>
</dbReference>